<name>A0A2A2KDR1_9BILA</name>
<evidence type="ECO:0008006" key="4">
    <source>
        <dbReference type="Google" id="ProtNLM"/>
    </source>
</evidence>
<evidence type="ECO:0000256" key="1">
    <source>
        <dbReference type="SAM" id="MobiDB-lite"/>
    </source>
</evidence>
<dbReference type="AlphaFoldDB" id="A0A2A2KDR1"/>
<accession>A0A2A2KDR1</accession>
<keyword evidence="3" id="KW-1185">Reference proteome</keyword>
<comment type="caution">
    <text evidence="2">The sequence shown here is derived from an EMBL/GenBank/DDBJ whole genome shotgun (WGS) entry which is preliminary data.</text>
</comment>
<proteinExistence type="predicted"/>
<evidence type="ECO:0000313" key="3">
    <source>
        <dbReference type="Proteomes" id="UP000218231"/>
    </source>
</evidence>
<sequence>MHDIHWTTDTPEHNVHGLERVSSLAGGALMISKGLRHGGLLGMLQVAVGGLALARGVSGHCSTKAWWLRHRAEYLRLHRDIERGAAELKALKASAEAATRTATADLAIQRLQQQHAASHLRRAGLGTLEVIHSVAKFMQARLQRLVTVVAHASSTPQQLAGRPATVQVQGIVAWQHATPHLVAGTDQQQLGRVALPASIQPVGRSNRRDTSSMRNFCRPMRGQAVSTLFQPAGRSKARRDTSSVPSCWSRRAGGTS</sequence>
<evidence type="ECO:0000313" key="2">
    <source>
        <dbReference type="EMBL" id="PAV72057.1"/>
    </source>
</evidence>
<protein>
    <recommendedName>
        <fullName evidence="4">DUF2892 domain-containing protein</fullName>
    </recommendedName>
</protein>
<reference evidence="2 3" key="1">
    <citation type="journal article" date="2017" name="Curr. Biol.">
        <title>Genome architecture and evolution of a unichromosomal asexual nematode.</title>
        <authorList>
            <person name="Fradin H."/>
            <person name="Zegar C."/>
            <person name="Gutwein M."/>
            <person name="Lucas J."/>
            <person name="Kovtun M."/>
            <person name="Corcoran D."/>
            <person name="Baugh L.R."/>
            <person name="Kiontke K."/>
            <person name="Gunsalus K."/>
            <person name="Fitch D.H."/>
            <person name="Piano F."/>
        </authorList>
    </citation>
    <scope>NUCLEOTIDE SEQUENCE [LARGE SCALE GENOMIC DNA]</scope>
    <source>
        <strain evidence="2">PF1309</strain>
    </source>
</reference>
<gene>
    <name evidence="2" type="ORF">WR25_00463</name>
</gene>
<dbReference type="EMBL" id="LIAE01008853">
    <property type="protein sequence ID" value="PAV72057.1"/>
    <property type="molecule type" value="Genomic_DNA"/>
</dbReference>
<dbReference type="Proteomes" id="UP000218231">
    <property type="component" value="Unassembled WGS sequence"/>
</dbReference>
<organism evidence="2 3">
    <name type="scientific">Diploscapter pachys</name>
    <dbReference type="NCBI Taxonomy" id="2018661"/>
    <lineage>
        <taxon>Eukaryota</taxon>
        <taxon>Metazoa</taxon>
        <taxon>Ecdysozoa</taxon>
        <taxon>Nematoda</taxon>
        <taxon>Chromadorea</taxon>
        <taxon>Rhabditida</taxon>
        <taxon>Rhabditina</taxon>
        <taxon>Rhabditomorpha</taxon>
        <taxon>Rhabditoidea</taxon>
        <taxon>Rhabditidae</taxon>
        <taxon>Diploscapter</taxon>
    </lineage>
</organism>
<feature type="region of interest" description="Disordered" evidence="1">
    <location>
        <begin position="230"/>
        <end position="256"/>
    </location>
</feature>